<evidence type="ECO:0000313" key="3">
    <source>
        <dbReference type="Proteomes" id="UP000642748"/>
    </source>
</evidence>
<keyword evidence="3" id="KW-1185">Reference proteome</keyword>
<feature type="signal peptide" evidence="1">
    <location>
        <begin position="1"/>
        <end position="39"/>
    </location>
</feature>
<keyword evidence="1" id="KW-0732">Signal</keyword>
<name>A0A8J3QPI6_9ACTN</name>
<dbReference type="AlphaFoldDB" id="A0A8J3QPI6"/>
<feature type="chain" id="PRO_5035303131" evidence="1">
    <location>
        <begin position="40"/>
        <end position="146"/>
    </location>
</feature>
<protein>
    <submittedName>
        <fullName evidence="2">Uncharacterized protein</fullName>
    </submittedName>
</protein>
<evidence type="ECO:0000256" key="1">
    <source>
        <dbReference type="SAM" id="SignalP"/>
    </source>
</evidence>
<evidence type="ECO:0000313" key="2">
    <source>
        <dbReference type="EMBL" id="GIH13073.1"/>
    </source>
</evidence>
<proteinExistence type="predicted"/>
<organism evidence="2 3">
    <name type="scientific">Rugosimonospora africana</name>
    <dbReference type="NCBI Taxonomy" id="556532"/>
    <lineage>
        <taxon>Bacteria</taxon>
        <taxon>Bacillati</taxon>
        <taxon>Actinomycetota</taxon>
        <taxon>Actinomycetes</taxon>
        <taxon>Micromonosporales</taxon>
        <taxon>Micromonosporaceae</taxon>
        <taxon>Rugosimonospora</taxon>
    </lineage>
</organism>
<comment type="caution">
    <text evidence="2">The sequence shown here is derived from an EMBL/GenBank/DDBJ whole genome shotgun (WGS) entry which is preliminary data.</text>
</comment>
<accession>A0A8J3QPI6</accession>
<reference evidence="2" key="1">
    <citation type="submission" date="2021-01" db="EMBL/GenBank/DDBJ databases">
        <title>Whole genome shotgun sequence of Rugosimonospora africana NBRC 104875.</title>
        <authorList>
            <person name="Komaki H."/>
            <person name="Tamura T."/>
        </authorList>
    </citation>
    <scope>NUCLEOTIDE SEQUENCE</scope>
    <source>
        <strain evidence="2">NBRC 104875</strain>
    </source>
</reference>
<sequence length="146" mass="15897">MRRRRQPAMSIVKRTTTWLAVMVAAAATATVVATSPSFAATVPTSATATSSYGWVHFDADTQILSIHDSHADGYGIAALNWRYDLANTGPYIGWNREGNGTTTYYYLHMPYLGEIKFYACPEQDGVYIDVNHSCGEAAFGFAGGEI</sequence>
<dbReference type="EMBL" id="BONZ01000013">
    <property type="protein sequence ID" value="GIH13073.1"/>
    <property type="molecule type" value="Genomic_DNA"/>
</dbReference>
<gene>
    <name evidence="2" type="ORF">Raf01_12450</name>
</gene>
<dbReference type="Proteomes" id="UP000642748">
    <property type="component" value="Unassembled WGS sequence"/>
</dbReference>